<protein>
    <submittedName>
        <fullName evidence="2">Uncharacterized protein</fullName>
    </submittedName>
</protein>
<name>A0A8H8WVJ6_9HYPH</name>
<accession>A0A8H8WVJ6</accession>
<evidence type="ECO:0000313" key="2">
    <source>
        <dbReference type="EMBL" id="BCM84927.1"/>
    </source>
</evidence>
<feature type="region of interest" description="Disordered" evidence="1">
    <location>
        <begin position="1"/>
        <end position="35"/>
    </location>
</feature>
<gene>
    <name evidence="2" type="ORF">mvi_33880</name>
</gene>
<dbReference type="EMBL" id="AP024145">
    <property type="protein sequence ID" value="BCM84927.1"/>
    <property type="molecule type" value="Genomic_DNA"/>
</dbReference>
<organism evidence="2 3">
    <name type="scientific">Methylobacterium indicum</name>
    <dbReference type="NCBI Taxonomy" id="1775910"/>
    <lineage>
        <taxon>Bacteria</taxon>
        <taxon>Pseudomonadati</taxon>
        <taxon>Pseudomonadota</taxon>
        <taxon>Alphaproteobacteria</taxon>
        <taxon>Hyphomicrobiales</taxon>
        <taxon>Methylobacteriaceae</taxon>
        <taxon>Methylobacterium</taxon>
    </lineage>
</organism>
<proteinExistence type="predicted"/>
<dbReference type="Proteomes" id="UP000663508">
    <property type="component" value="Chromosome"/>
</dbReference>
<evidence type="ECO:0000313" key="3">
    <source>
        <dbReference type="Proteomes" id="UP000663508"/>
    </source>
</evidence>
<dbReference type="KEGG" id="mind:mvi_33880"/>
<dbReference type="AlphaFoldDB" id="A0A8H8WVJ6"/>
<reference evidence="2" key="1">
    <citation type="submission" date="2020-11" db="EMBL/GenBank/DDBJ databases">
        <title>Complete genome sequence of a novel pathogenic Methylobacterium strain isolated from rice in Vietnam.</title>
        <authorList>
            <person name="Lai K."/>
            <person name="Okazaki S."/>
            <person name="Higashi K."/>
            <person name="Mori H."/>
            <person name="Toyoda A."/>
            <person name="Kurokawa K."/>
        </authorList>
    </citation>
    <scope>NUCLEOTIDE SEQUENCE</scope>
    <source>
        <strain evidence="2">VL1</strain>
    </source>
</reference>
<evidence type="ECO:0000256" key="1">
    <source>
        <dbReference type="SAM" id="MobiDB-lite"/>
    </source>
</evidence>
<sequence length="100" mass="10277">MARKGSRAAAPIKIARFTGDAPRARPPPPGDAGMQRRVRVAVRTRPRGRGVAGLPGAPPAAGIVALPGTLPFRAGMPPGVGSVLQENLLLSLGRRERTAG</sequence>